<dbReference type="Gene3D" id="3.40.50.300">
    <property type="entry name" value="P-loop containing nucleotide triphosphate hydrolases"/>
    <property type="match status" value="1"/>
</dbReference>
<proteinExistence type="predicted"/>
<dbReference type="PRINTS" id="PR00449">
    <property type="entry name" value="RASTRNSFRMNG"/>
</dbReference>
<keyword evidence="1" id="KW-0547">Nucleotide-binding</keyword>
<reference evidence="3" key="1">
    <citation type="submission" date="2020-05" db="EMBL/GenBank/DDBJ databases">
        <title>Mycena genomes resolve the evolution of fungal bioluminescence.</title>
        <authorList>
            <person name="Tsai I.J."/>
        </authorList>
    </citation>
    <scope>NUCLEOTIDE SEQUENCE</scope>
    <source>
        <strain evidence="3">CCC161011</strain>
    </source>
</reference>
<dbReference type="InterPro" id="IPR005225">
    <property type="entry name" value="Small_GTP-bd"/>
</dbReference>
<dbReference type="Pfam" id="PF00071">
    <property type="entry name" value="Ras"/>
    <property type="match status" value="1"/>
</dbReference>
<dbReference type="InterPro" id="IPR050227">
    <property type="entry name" value="Rab"/>
</dbReference>
<protein>
    <submittedName>
        <fullName evidence="3">Ras-related protein Rab-18</fullName>
    </submittedName>
</protein>
<evidence type="ECO:0000256" key="1">
    <source>
        <dbReference type="ARBA" id="ARBA00022741"/>
    </source>
</evidence>
<dbReference type="AlphaFoldDB" id="A0A8H7C9G4"/>
<keyword evidence="4" id="KW-1185">Reference proteome</keyword>
<dbReference type="OrthoDB" id="9989112at2759"/>
<dbReference type="SMART" id="SM00174">
    <property type="entry name" value="RHO"/>
    <property type="match status" value="1"/>
</dbReference>
<organism evidence="3 4">
    <name type="scientific">Mycena venus</name>
    <dbReference type="NCBI Taxonomy" id="2733690"/>
    <lineage>
        <taxon>Eukaryota</taxon>
        <taxon>Fungi</taxon>
        <taxon>Dikarya</taxon>
        <taxon>Basidiomycota</taxon>
        <taxon>Agaricomycotina</taxon>
        <taxon>Agaricomycetes</taxon>
        <taxon>Agaricomycetidae</taxon>
        <taxon>Agaricales</taxon>
        <taxon>Marasmiineae</taxon>
        <taxon>Mycenaceae</taxon>
        <taxon>Mycena</taxon>
    </lineage>
</organism>
<dbReference type="EMBL" id="JACAZI010000034">
    <property type="protein sequence ID" value="KAF7328901.1"/>
    <property type="molecule type" value="Genomic_DNA"/>
</dbReference>
<name>A0A8H7C9G4_9AGAR</name>
<keyword evidence="2" id="KW-0342">GTP-binding</keyword>
<dbReference type="InterPro" id="IPR001806">
    <property type="entry name" value="Small_GTPase"/>
</dbReference>
<sequence length="180" mass="19839">MTQLCAVAIPCPLRLSSYSSPAKYNENTMAPAAAKAPAPINCKLLLIGNSSVGKSSLLLRFSDEQWLPEDESSATIGVDFRVHKMEVKGKKVKLSIWDTAGQERFRTITSSYYRGAQGIILVYDVSNRESFDALPRWFSELETYVSDKVVKILVGNKVDKYAAAQDSALKANVNVNRSIS</sequence>
<dbReference type="SUPFAM" id="SSF52540">
    <property type="entry name" value="P-loop containing nucleoside triphosphate hydrolases"/>
    <property type="match status" value="1"/>
</dbReference>
<dbReference type="PROSITE" id="PS51419">
    <property type="entry name" value="RAB"/>
    <property type="match status" value="1"/>
</dbReference>
<dbReference type="SMART" id="SM00175">
    <property type="entry name" value="RAB"/>
    <property type="match status" value="1"/>
</dbReference>
<accession>A0A8H7C9G4</accession>
<dbReference type="Proteomes" id="UP000620124">
    <property type="component" value="Unassembled WGS sequence"/>
</dbReference>
<evidence type="ECO:0000256" key="2">
    <source>
        <dbReference type="ARBA" id="ARBA00023134"/>
    </source>
</evidence>
<gene>
    <name evidence="3" type="ORF">MVEN_02519800</name>
</gene>
<evidence type="ECO:0000313" key="4">
    <source>
        <dbReference type="Proteomes" id="UP000620124"/>
    </source>
</evidence>
<dbReference type="GO" id="GO:0003924">
    <property type="term" value="F:GTPase activity"/>
    <property type="evidence" value="ECO:0007669"/>
    <property type="project" value="InterPro"/>
</dbReference>
<dbReference type="GO" id="GO:0005525">
    <property type="term" value="F:GTP binding"/>
    <property type="evidence" value="ECO:0007669"/>
    <property type="project" value="UniProtKB-KW"/>
</dbReference>
<dbReference type="SMART" id="SM00173">
    <property type="entry name" value="RAS"/>
    <property type="match status" value="1"/>
</dbReference>
<evidence type="ECO:0000313" key="3">
    <source>
        <dbReference type="EMBL" id="KAF7328901.1"/>
    </source>
</evidence>
<comment type="caution">
    <text evidence="3">The sequence shown here is derived from an EMBL/GenBank/DDBJ whole genome shotgun (WGS) entry which is preliminary data.</text>
</comment>
<dbReference type="PANTHER" id="PTHR47977">
    <property type="entry name" value="RAS-RELATED PROTEIN RAB"/>
    <property type="match status" value="1"/>
</dbReference>
<dbReference type="FunFam" id="3.40.50.300:FF:001447">
    <property type="entry name" value="Ras-related protein Rab-1B"/>
    <property type="match status" value="1"/>
</dbReference>
<dbReference type="PROSITE" id="PS51421">
    <property type="entry name" value="RAS"/>
    <property type="match status" value="1"/>
</dbReference>
<dbReference type="NCBIfam" id="TIGR00231">
    <property type="entry name" value="small_GTP"/>
    <property type="match status" value="1"/>
</dbReference>
<dbReference type="InterPro" id="IPR027417">
    <property type="entry name" value="P-loop_NTPase"/>
</dbReference>